<evidence type="ECO:0000313" key="1">
    <source>
        <dbReference type="EMBL" id="GLR17109.1"/>
    </source>
</evidence>
<keyword evidence="2" id="KW-1185">Reference proteome</keyword>
<accession>A0AA37SPZ4</accession>
<comment type="caution">
    <text evidence="1">The sequence shown here is derived from an EMBL/GenBank/DDBJ whole genome shotgun (WGS) entry which is preliminary data.</text>
</comment>
<name>A0AA37SPZ4_9BACT</name>
<organism evidence="1 2">
    <name type="scientific">Portibacter lacus</name>
    <dbReference type="NCBI Taxonomy" id="1099794"/>
    <lineage>
        <taxon>Bacteria</taxon>
        <taxon>Pseudomonadati</taxon>
        <taxon>Bacteroidota</taxon>
        <taxon>Saprospiria</taxon>
        <taxon>Saprospirales</taxon>
        <taxon>Haliscomenobacteraceae</taxon>
        <taxon>Portibacter</taxon>
    </lineage>
</organism>
<dbReference type="Proteomes" id="UP001156666">
    <property type="component" value="Unassembled WGS sequence"/>
</dbReference>
<sequence>MEIWELDFEWLKVRHIVKNAFNKPILPDLQSILFLIGVQELGKVQTEFTKEEKVDILHIAVCSLLSRKGIYEFIGRDEDAWPHYQQRIGIDKDGVENQEILLKECIIDYFKELNLENGGFDLEKLET</sequence>
<reference evidence="1" key="1">
    <citation type="journal article" date="2014" name="Int. J. Syst. Evol. Microbiol.">
        <title>Complete genome sequence of Corynebacterium casei LMG S-19264T (=DSM 44701T), isolated from a smear-ripened cheese.</title>
        <authorList>
            <consortium name="US DOE Joint Genome Institute (JGI-PGF)"/>
            <person name="Walter F."/>
            <person name="Albersmeier A."/>
            <person name="Kalinowski J."/>
            <person name="Ruckert C."/>
        </authorList>
    </citation>
    <scope>NUCLEOTIDE SEQUENCE</scope>
    <source>
        <strain evidence="1">NBRC 108769</strain>
    </source>
</reference>
<evidence type="ECO:0000313" key="2">
    <source>
        <dbReference type="Proteomes" id="UP001156666"/>
    </source>
</evidence>
<gene>
    <name evidence="1" type="ORF">GCM10007940_17240</name>
</gene>
<protein>
    <submittedName>
        <fullName evidence="1">Uncharacterized protein</fullName>
    </submittedName>
</protein>
<dbReference type="EMBL" id="BSOH01000007">
    <property type="protein sequence ID" value="GLR17109.1"/>
    <property type="molecule type" value="Genomic_DNA"/>
</dbReference>
<reference evidence="1" key="2">
    <citation type="submission" date="2023-01" db="EMBL/GenBank/DDBJ databases">
        <title>Draft genome sequence of Portibacter lacus strain NBRC 108769.</title>
        <authorList>
            <person name="Sun Q."/>
            <person name="Mori K."/>
        </authorList>
    </citation>
    <scope>NUCLEOTIDE SEQUENCE</scope>
    <source>
        <strain evidence="1">NBRC 108769</strain>
    </source>
</reference>
<dbReference type="RefSeq" id="WP_235290714.1">
    <property type="nucleotide sequence ID" value="NZ_BSOH01000007.1"/>
</dbReference>
<proteinExistence type="predicted"/>
<dbReference type="AlphaFoldDB" id="A0AA37SPZ4"/>